<sequence length="101" mass="11754">EKFISKLLPQYLEMHIVVEKALYDYMGSEIMAVTQKIVQIIGLVNTMFTQFKLTVMLSSLELWSHKNQISTSGDADDILQRFLAWKQNYLILQPHDISHLL</sequence>
<evidence type="ECO:0000256" key="2">
    <source>
        <dbReference type="PROSITE-ProRule" id="PRU00276"/>
    </source>
</evidence>
<evidence type="ECO:0000313" key="5">
    <source>
        <dbReference type="Proteomes" id="UP000335636"/>
    </source>
</evidence>
<gene>
    <name evidence="4" type="ORF">MONAX_5E005645</name>
</gene>
<evidence type="ECO:0000259" key="3">
    <source>
        <dbReference type="PROSITE" id="PS50215"/>
    </source>
</evidence>
<comment type="caution">
    <text evidence="2">Lacks conserved residue(s) required for the propagation of feature annotation.</text>
</comment>
<comment type="caution">
    <text evidence="4">The sequence shown here is derived from an EMBL/GenBank/DDBJ whole genome shotgun (WGS) entry which is preliminary data.</text>
</comment>
<dbReference type="GO" id="GO:0004222">
    <property type="term" value="F:metalloendopeptidase activity"/>
    <property type="evidence" value="ECO:0007669"/>
    <property type="project" value="InterPro"/>
</dbReference>
<protein>
    <recommendedName>
        <fullName evidence="3">Peptidase M12B domain-containing protein</fullName>
    </recommendedName>
</protein>
<dbReference type="PANTHER" id="PTHR11905">
    <property type="entry name" value="ADAM A DISINTEGRIN AND METALLOPROTEASE DOMAIN"/>
    <property type="match status" value="1"/>
</dbReference>
<dbReference type="SUPFAM" id="SSF55486">
    <property type="entry name" value="Metalloproteases ('zincins'), catalytic domain"/>
    <property type="match status" value="1"/>
</dbReference>
<keyword evidence="1" id="KW-1015">Disulfide bond</keyword>
<dbReference type="InterPro" id="IPR034027">
    <property type="entry name" value="Reprolysin_adamalysin"/>
</dbReference>
<feature type="domain" description="Peptidase M12B" evidence="3">
    <location>
        <begin position="10"/>
        <end position="101"/>
    </location>
</feature>
<dbReference type="Proteomes" id="UP000335636">
    <property type="component" value="Unassembled WGS sequence"/>
</dbReference>
<feature type="non-terminal residue" evidence="4">
    <location>
        <position position="101"/>
    </location>
</feature>
<evidence type="ECO:0000313" key="4">
    <source>
        <dbReference type="EMBL" id="VTJ78571.1"/>
    </source>
</evidence>
<evidence type="ECO:0000256" key="1">
    <source>
        <dbReference type="ARBA" id="ARBA00023157"/>
    </source>
</evidence>
<accession>A0A5E4CCA5</accession>
<dbReference type="AlphaFoldDB" id="A0A5E4CCA5"/>
<feature type="non-terminal residue" evidence="4">
    <location>
        <position position="1"/>
    </location>
</feature>
<dbReference type="PANTHER" id="PTHR11905:SF158">
    <property type="entry name" value="DISINTEGRIN AND METALLOPROTEINASE DOMAIN-CONTAINING PROTEIN 18"/>
    <property type="match status" value="1"/>
</dbReference>
<dbReference type="EMBL" id="CABDUW010001090">
    <property type="protein sequence ID" value="VTJ78571.1"/>
    <property type="molecule type" value="Genomic_DNA"/>
</dbReference>
<proteinExistence type="predicted"/>
<keyword evidence="5" id="KW-1185">Reference proteome</keyword>
<dbReference type="Pfam" id="PF01421">
    <property type="entry name" value="Reprolysin"/>
    <property type="match status" value="1"/>
</dbReference>
<dbReference type="GO" id="GO:0007155">
    <property type="term" value="P:cell adhesion"/>
    <property type="evidence" value="ECO:0007669"/>
    <property type="project" value="TreeGrafter"/>
</dbReference>
<dbReference type="InterPro" id="IPR001590">
    <property type="entry name" value="Peptidase_M12B"/>
</dbReference>
<dbReference type="PROSITE" id="PS50215">
    <property type="entry name" value="ADAM_MEPRO"/>
    <property type="match status" value="1"/>
</dbReference>
<dbReference type="InterPro" id="IPR024079">
    <property type="entry name" value="MetalloPept_cat_dom_sf"/>
</dbReference>
<dbReference type="GO" id="GO:0005886">
    <property type="term" value="C:plasma membrane"/>
    <property type="evidence" value="ECO:0007669"/>
    <property type="project" value="TreeGrafter"/>
</dbReference>
<name>A0A5E4CCA5_MARMO</name>
<dbReference type="GO" id="GO:0007339">
    <property type="term" value="P:binding of sperm to zona pellucida"/>
    <property type="evidence" value="ECO:0007669"/>
    <property type="project" value="TreeGrafter"/>
</dbReference>
<dbReference type="CDD" id="cd04269">
    <property type="entry name" value="ZnMc_adamalysin_II_like"/>
    <property type="match status" value="1"/>
</dbReference>
<dbReference type="GO" id="GO:0008584">
    <property type="term" value="P:male gonad development"/>
    <property type="evidence" value="ECO:0007669"/>
    <property type="project" value="TreeGrafter"/>
</dbReference>
<dbReference type="Gene3D" id="3.40.390.10">
    <property type="entry name" value="Collagenase (Catalytic Domain)"/>
    <property type="match status" value="1"/>
</dbReference>
<dbReference type="GO" id="GO:0006508">
    <property type="term" value="P:proteolysis"/>
    <property type="evidence" value="ECO:0007669"/>
    <property type="project" value="InterPro"/>
</dbReference>
<reference evidence="4" key="1">
    <citation type="submission" date="2019-04" db="EMBL/GenBank/DDBJ databases">
        <authorList>
            <person name="Alioto T."/>
            <person name="Alioto T."/>
        </authorList>
    </citation>
    <scope>NUCLEOTIDE SEQUENCE [LARGE SCALE GENOMIC DNA]</scope>
</reference>
<organism evidence="4 5">
    <name type="scientific">Marmota monax</name>
    <name type="common">Woodchuck</name>
    <dbReference type="NCBI Taxonomy" id="9995"/>
    <lineage>
        <taxon>Eukaryota</taxon>
        <taxon>Metazoa</taxon>
        <taxon>Chordata</taxon>
        <taxon>Craniata</taxon>
        <taxon>Vertebrata</taxon>
        <taxon>Euteleostomi</taxon>
        <taxon>Mammalia</taxon>
        <taxon>Eutheria</taxon>
        <taxon>Euarchontoglires</taxon>
        <taxon>Glires</taxon>
        <taxon>Rodentia</taxon>
        <taxon>Sciuromorpha</taxon>
        <taxon>Sciuridae</taxon>
        <taxon>Xerinae</taxon>
        <taxon>Marmotini</taxon>
        <taxon>Marmota</taxon>
    </lineage>
</organism>